<dbReference type="InterPro" id="IPR029063">
    <property type="entry name" value="SAM-dependent_MTases_sf"/>
</dbReference>
<sequence length="276" mass="29227">MTSGNDLIRAAVLQLRAAGVEDAPRDARLLLAEALGIAAARLTLVLPDPVTVDTAARFQGFVDQRAARQPMAQILGRRLFYGRSFRVTRDVLDPRPETEELVAAALEAPFTRVLDIGTGSGCILLTLLSEQPSATGVGVDLSPAALAVAQDNAVQLGLQARAQFILSDWGAAVVGPFDLIVSNPPYIALDEMPTLAPDVTAWEPDMALTDGGDGLAAYRAILADAPRLLAPQGRIIVEFGPTQAEAVRAIGLAAGLRCTGLRKDMDGRDRNLIFSH</sequence>
<evidence type="ECO:0000256" key="2">
    <source>
        <dbReference type="ARBA" id="ARBA00022679"/>
    </source>
</evidence>
<dbReference type="PANTHER" id="PTHR18895:SF74">
    <property type="entry name" value="MTRF1L RELEASE FACTOR GLUTAMINE METHYLTRANSFERASE"/>
    <property type="match status" value="1"/>
</dbReference>
<evidence type="ECO:0000259" key="6">
    <source>
        <dbReference type="Pfam" id="PF05175"/>
    </source>
</evidence>
<dbReference type="STRING" id="92947.BVG79_01399"/>
<dbReference type="InterPro" id="IPR019874">
    <property type="entry name" value="RF_methyltr_PrmC"/>
</dbReference>
<feature type="domain" description="Release factor glutamine methyltransferase N-terminal" evidence="7">
    <location>
        <begin position="6"/>
        <end position="76"/>
    </location>
</feature>
<comment type="function">
    <text evidence="5">Methylates the class 1 translation termination release factors RF1/PrfA and RF2/PrfB on the glutamine residue of the universally conserved GGQ motif.</text>
</comment>
<comment type="catalytic activity">
    <reaction evidence="4 5">
        <text>L-glutaminyl-[peptide chain release factor] + S-adenosyl-L-methionine = N(5)-methyl-L-glutaminyl-[peptide chain release factor] + S-adenosyl-L-homocysteine + H(+)</text>
        <dbReference type="Rhea" id="RHEA:42896"/>
        <dbReference type="Rhea" id="RHEA-COMP:10271"/>
        <dbReference type="Rhea" id="RHEA-COMP:10272"/>
        <dbReference type="ChEBI" id="CHEBI:15378"/>
        <dbReference type="ChEBI" id="CHEBI:30011"/>
        <dbReference type="ChEBI" id="CHEBI:57856"/>
        <dbReference type="ChEBI" id="CHEBI:59789"/>
        <dbReference type="ChEBI" id="CHEBI:61891"/>
        <dbReference type="EC" id="2.1.1.297"/>
    </reaction>
</comment>
<dbReference type="Pfam" id="PF05175">
    <property type="entry name" value="MTS"/>
    <property type="match status" value="1"/>
</dbReference>
<accession>A0A1W6NZR5</accession>
<feature type="binding site" evidence="5">
    <location>
        <begin position="117"/>
        <end position="121"/>
    </location>
    <ligand>
        <name>S-adenosyl-L-methionine</name>
        <dbReference type="ChEBI" id="CHEBI:59789"/>
    </ligand>
</feature>
<dbReference type="HAMAP" id="MF_02126">
    <property type="entry name" value="RF_methyltr_PrmC"/>
    <property type="match status" value="1"/>
</dbReference>
<feature type="binding site" evidence="5">
    <location>
        <position position="140"/>
    </location>
    <ligand>
        <name>S-adenosyl-L-methionine</name>
        <dbReference type="ChEBI" id="CHEBI:59789"/>
    </ligand>
</feature>
<dbReference type="AlphaFoldDB" id="A0A1W6NZR5"/>
<dbReference type="EMBL" id="CP019937">
    <property type="protein sequence ID" value="ARO14745.1"/>
    <property type="molecule type" value="Genomic_DNA"/>
</dbReference>
<dbReference type="GO" id="GO:0003676">
    <property type="term" value="F:nucleic acid binding"/>
    <property type="evidence" value="ECO:0007669"/>
    <property type="project" value="InterPro"/>
</dbReference>
<dbReference type="Gene3D" id="3.40.50.150">
    <property type="entry name" value="Vaccinia Virus protein VP39"/>
    <property type="match status" value="1"/>
</dbReference>
<keyword evidence="1 5" id="KW-0489">Methyltransferase</keyword>
<dbReference type="SUPFAM" id="SSF53335">
    <property type="entry name" value="S-adenosyl-L-methionine-dependent methyltransferases"/>
    <property type="match status" value="1"/>
</dbReference>
<dbReference type="GO" id="GO:0102559">
    <property type="term" value="F:peptide chain release factor N(5)-glutamine methyltransferase activity"/>
    <property type="evidence" value="ECO:0007669"/>
    <property type="project" value="UniProtKB-EC"/>
</dbReference>
<evidence type="ECO:0000256" key="5">
    <source>
        <dbReference type="HAMAP-Rule" id="MF_02126"/>
    </source>
</evidence>
<dbReference type="PANTHER" id="PTHR18895">
    <property type="entry name" value="HEMK METHYLTRANSFERASE"/>
    <property type="match status" value="1"/>
</dbReference>
<dbReference type="Gene3D" id="1.10.8.10">
    <property type="entry name" value="DNA helicase RuvA subunit, C-terminal domain"/>
    <property type="match status" value="1"/>
</dbReference>
<dbReference type="KEGG" id="kro:BVG79_01399"/>
<dbReference type="InterPro" id="IPR004556">
    <property type="entry name" value="HemK-like"/>
</dbReference>
<dbReference type="OrthoDB" id="9800643at2"/>
<evidence type="ECO:0000313" key="8">
    <source>
        <dbReference type="EMBL" id="ARO14745.1"/>
    </source>
</evidence>
<name>A0A1W6NZR5_9RHOB</name>
<feature type="binding site" evidence="5">
    <location>
        <position position="183"/>
    </location>
    <ligand>
        <name>S-adenosyl-L-methionine</name>
        <dbReference type="ChEBI" id="CHEBI:59789"/>
    </ligand>
</feature>
<dbReference type="InterPro" id="IPR002052">
    <property type="entry name" value="DNA_methylase_N6_adenine_CS"/>
</dbReference>
<dbReference type="InterPro" id="IPR007848">
    <property type="entry name" value="Small_mtfrase_dom"/>
</dbReference>
<dbReference type="CDD" id="cd02440">
    <property type="entry name" value="AdoMet_MTases"/>
    <property type="match status" value="1"/>
</dbReference>
<evidence type="ECO:0000259" key="7">
    <source>
        <dbReference type="Pfam" id="PF17827"/>
    </source>
</evidence>
<dbReference type="PROSITE" id="PS00092">
    <property type="entry name" value="N6_MTASE"/>
    <property type="match status" value="1"/>
</dbReference>
<feature type="domain" description="Methyltransferase small" evidence="6">
    <location>
        <begin position="101"/>
        <end position="188"/>
    </location>
</feature>
<feature type="binding site" evidence="5">
    <location>
        <position position="169"/>
    </location>
    <ligand>
        <name>S-adenosyl-L-methionine</name>
        <dbReference type="ChEBI" id="CHEBI:59789"/>
    </ligand>
</feature>
<evidence type="ECO:0000313" key="9">
    <source>
        <dbReference type="Proteomes" id="UP000242447"/>
    </source>
</evidence>
<dbReference type="Proteomes" id="UP000242447">
    <property type="component" value="Chromosome"/>
</dbReference>
<dbReference type="NCBIfam" id="TIGR03534">
    <property type="entry name" value="RF_mod_PrmC"/>
    <property type="match status" value="1"/>
</dbReference>
<proteinExistence type="inferred from homology"/>
<keyword evidence="3 5" id="KW-0949">S-adenosyl-L-methionine</keyword>
<organism evidence="8 9">
    <name type="scientific">Ketogulonicigenium robustum</name>
    <dbReference type="NCBI Taxonomy" id="92947"/>
    <lineage>
        <taxon>Bacteria</taxon>
        <taxon>Pseudomonadati</taxon>
        <taxon>Pseudomonadota</taxon>
        <taxon>Alphaproteobacteria</taxon>
        <taxon>Rhodobacterales</taxon>
        <taxon>Roseobacteraceae</taxon>
        <taxon>Ketogulonicigenium</taxon>
    </lineage>
</organism>
<evidence type="ECO:0000256" key="1">
    <source>
        <dbReference type="ARBA" id="ARBA00022603"/>
    </source>
</evidence>
<keyword evidence="9" id="KW-1185">Reference proteome</keyword>
<dbReference type="InterPro" id="IPR050320">
    <property type="entry name" value="N5-glutamine_MTase"/>
</dbReference>
<dbReference type="RefSeq" id="WP_085786242.1">
    <property type="nucleotide sequence ID" value="NZ_CP019937.1"/>
</dbReference>
<feature type="binding site" evidence="5">
    <location>
        <begin position="183"/>
        <end position="186"/>
    </location>
    <ligand>
        <name>substrate</name>
    </ligand>
</feature>
<dbReference type="InterPro" id="IPR040758">
    <property type="entry name" value="PrmC_N"/>
</dbReference>
<dbReference type="GO" id="GO:0032259">
    <property type="term" value="P:methylation"/>
    <property type="evidence" value="ECO:0007669"/>
    <property type="project" value="UniProtKB-KW"/>
</dbReference>
<comment type="similarity">
    <text evidence="5">Belongs to the protein N5-glutamine methyltransferase family. PrmC subfamily.</text>
</comment>
<keyword evidence="2 5" id="KW-0808">Transferase</keyword>
<dbReference type="Pfam" id="PF17827">
    <property type="entry name" value="PrmC_N"/>
    <property type="match status" value="1"/>
</dbReference>
<protein>
    <recommendedName>
        <fullName evidence="5">Release factor glutamine methyltransferase</fullName>
        <shortName evidence="5">RF MTase</shortName>
        <ecNumber evidence="5">2.1.1.297</ecNumber>
    </recommendedName>
    <alternativeName>
        <fullName evidence="5">N5-glutamine methyltransferase PrmC</fullName>
    </alternativeName>
    <alternativeName>
        <fullName evidence="5">Protein-(glutamine-N5) MTase PrmC</fullName>
    </alternativeName>
    <alternativeName>
        <fullName evidence="5">Protein-glutamine N-methyltransferase PrmC</fullName>
    </alternativeName>
</protein>
<evidence type="ECO:0000256" key="3">
    <source>
        <dbReference type="ARBA" id="ARBA00022691"/>
    </source>
</evidence>
<reference evidence="8 9" key="1">
    <citation type="submission" date="2017-02" db="EMBL/GenBank/DDBJ databases">
        <title>Ketogulonicigenium robustum SPU B003 Genome sequencing and assembly.</title>
        <authorList>
            <person name="Li Y."/>
            <person name="Liu L."/>
            <person name="Wang C."/>
            <person name="Zhang M."/>
            <person name="Zhang T."/>
            <person name="Zhang Y."/>
        </authorList>
    </citation>
    <scope>NUCLEOTIDE SEQUENCE [LARGE SCALE GENOMIC DNA]</scope>
    <source>
        <strain evidence="8 9">SPU_B003</strain>
    </source>
</reference>
<dbReference type="EC" id="2.1.1.297" evidence="5"/>
<gene>
    <name evidence="8" type="primary">hemK</name>
    <name evidence="5" type="synonym">prmC</name>
    <name evidence="8" type="ORF">BVG79_01399</name>
</gene>
<evidence type="ECO:0000256" key="4">
    <source>
        <dbReference type="ARBA" id="ARBA00048391"/>
    </source>
</evidence>
<dbReference type="NCBIfam" id="TIGR00536">
    <property type="entry name" value="hemK_fam"/>
    <property type="match status" value="1"/>
</dbReference>